<evidence type="ECO:0008006" key="12">
    <source>
        <dbReference type="Google" id="ProtNLM"/>
    </source>
</evidence>
<dbReference type="GO" id="GO:0008146">
    <property type="term" value="F:sulfotransferase activity"/>
    <property type="evidence" value="ECO:0007669"/>
    <property type="project" value="InterPro"/>
</dbReference>
<gene>
    <name evidence="10" type="ORF">C7435_0511</name>
</gene>
<keyword evidence="4" id="KW-0735">Signal-anchor</keyword>
<proteinExistence type="predicted"/>
<dbReference type="InterPro" id="IPR007734">
    <property type="entry name" value="Heparan_SO4_2-O-STrfase"/>
</dbReference>
<dbReference type="PANTHER" id="PTHR12129:SF15">
    <property type="entry name" value="URONYL 2-SULFOTRANSFERASE"/>
    <property type="match status" value="1"/>
</dbReference>
<dbReference type="SUPFAM" id="SSF52540">
    <property type="entry name" value="P-loop containing nucleoside triphosphate hydrolases"/>
    <property type="match status" value="1"/>
</dbReference>
<evidence type="ECO:0000256" key="7">
    <source>
        <dbReference type="ARBA" id="ARBA00023136"/>
    </source>
</evidence>
<evidence type="ECO:0000256" key="2">
    <source>
        <dbReference type="ARBA" id="ARBA00022679"/>
    </source>
</evidence>
<keyword evidence="3" id="KW-0812">Transmembrane</keyword>
<keyword evidence="6" id="KW-0333">Golgi apparatus</keyword>
<name>A0A495DMB8_9PROT</name>
<sequence length="227" mass="26435">MQNFDPNKSLIFIHVPKSGGRSVAEVAKAWFPGQFRPHYYNEQAAQMPPRHDLRALEAAGTPPVIYGHFNKLRGFGVEQYYPDVDQFMTVLRDPLELMISNYFYVRKVAAGWQDQSRVPRGDLKDSIARDPVNMLNHFPRDVTLENYKDIIETYFVEVGLTEFLPESLRRMAEKTGKSFDPNSLEHRNATERDETVPDDIRDVFREAHPLEYAVYDYVRQRYESAGR</sequence>
<evidence type="ECO:0000256" key="3">
    <source>
        <dbReference type="ARBA" id="ARBA00022692"/>
    </source>
</evidence>
<dbReference type="OrthoDB" id="7631826at2"/>
<evidence type="ECO:0000256" key="5">
    <source>
        <dbReference type="ARBA" id="ARBA00022989"/>
    </source>
</evidence>
<evidence type="ECO:0000256" key="9">
    <source>
        <dbReference type="SAM" id="MobiDB-lite"/>
    </source>
</evidence>
<dbReference type="AlphaFoldDB" id="A0A495DMB8"/>
<dbReference type="RefSeq" id="WP_121209894.1">
    <property type="nucleotide sequence ID" value="NZ_RBIM01000001.1"/>
</dbReference>
<evidence type="ECO:0000313" key="10">
    <source>
        <dbReference type="EMBL" id="RKR04068.1"/>
    </source>
</evidence>
<organism evidence="10 11">
    <name type="scientific">Maricaulis maris</name>
    <dbReference type="NCBI Taxonomy" id="74318"/>
    <lineage>
        <taxon>Bacteria</taxon>
        <taxon>Pseudomonadati</taxon>
        <taxon>Pseudomonadota</taxon>
        <taxon>Alphaproteobacteria</taxon>
        <taxon>Maricaulales</taxon>
        <taxon>Maricaulaceae</taxon>
        <taxon>Maricaulis</taxon>
    </lineage>
</organism>
<evidence type="ECO:0000313" key="11">
    <source>
        <dbReference type="Proteomes" id="UP000273675"/>
    </source>
</evidence>
<accession>A0A495DMB8</accession>
<dbReference type="Gene3D" id="3.40.50.300">
    <property type="entry name" value="P-loop containing nucleotide triphosphate hydrolases"/>
    <property type="match status" value="1"/>
</dbReference>
<dbReference type="EMBL" id="RBIM01000001">
    <property type="protein sequence ID" value="RKR04068.1"/>
    <property type="molecule type" value="Genomic_DNA"/>
</dbReference>
<evidence type="ECO:0000256" key="6">
    <source>
        <dbReference type="ARBA" id="ARBA00023034"/>
    </source>
</evidence>
<keyword evidence="5" id="KW-1133">Transmembrane helix</keyword>
<evidence type="ECO:0000256" key="4">
    <source>
        <dbReference type="ARBA" id="ARBA00022968"/>
    </source>
</evidence>
<keyword evidence="2" id="KW-0808">Transferase</keyword>
<dbReference type="Proteomes" id="UP000273675">
    <property type="component" value="Unassembled WGS sequence"/>
</dbReference>
<keyword evidence="8" id="KW-0325">Glycoprotein</keyword>
<keyword evidence="7" id="KW-0472">Membrane</keyword>
<protein>
    <recommendedName>
        <fullName evidence="12">Sulfotransferase family protein</fullName>
    </recommendedName>
</protein>
<comment type="subcellular location">
    <subcellularLocation>
        <location evidence="1">Golgi apparatus membrane</location>
        <topology evidence="1">Single-pass type II membrane protein</topology>
    </subcellularLocation>
</comment>
<feature type="region of interest" description="Disordered" evidence="9">
    <location>
        <begin position="175"/>
        <end position="195"/>
    </location>
</feature>
<evidence type="ECO:0000256" key="8">
    <source>
        <dbReference type="ARBA" id="ARBA00023180"/>
    </source>
</evidence>
<comment type="caution">
    <text evidence="10">The sequence shown here is derived from an EMBL/GenBank/DDBJ whole genome shotgun (WGS) entry which is preliminary data.</text>
</comment>
<evidence type="ECO:0000256" key="1">
    <source>
        <dbReference type="ARBA" id="ARBA00004323"/>
    </source>
</evidence>
<dbReference type="GO" id="GO:0016020">
    <property type="term" value="C:membrane"/>
    <property type="evidence" value="ECO:0007669"/>
    <property type="project" value="InterPro"/>
</dbReference>
<dbReference type="PANTHER" id="PTHR12129">
    <property type="entry name" value="HEPARAN SULFATE 2-O-SULFOTRANSFERASE"/>
    <property type="match status" value="1"/>
</dbReference>
<reference evidence="10 11" key="1">
    <citation type="submission" date="2018-10" db="EMBL/GenBank/DDBJ databases">
        <title>Genomic Encyclopedia of Type Strains, Phase IV (KMG-IV): sequencing the most valuable type-strain genomes for metagenomic binning, comparative biology and taxonomic classification.</title>
        <authorList>
            <person name="Goeker M."/>
        </authorList>
    </citation>
    <scope>NUCLEOTIDE SEQUENCE [LARGE SCALE GENOMIC DNA]</scope>
    <source>
        <strain evidence="10 11">DSM 4734</strain>
    </source>
</reference>
<dbReference type="InterPro" id="IPR027417">
    <property type="entry name" value="P-loop_NTPase"/>
</dbReference>